<dbReference type="RefSeq" id="WP_011898189.1">
    <property type="nucleotide sequence ID" value="NC_009343.1"/>
</dbReference>
<gene>
    <name evidence="2" type="ordered locus">cgR_p0021</name>
</gene>
<evidence type="ECO:0000256" key="1">
    <source>
        <dbReference type="SAM" id="Phobius"/>
    </source>
</evidence>
<keyword evidence="2" id="KW-0614">Plasmid</keyword>
<keyword evidence="1" id="KW-1133">Transmembrane helix</keyword>
<sequence>MNADFIAEIAARTIEKQTTYRKYANTVNSFVGSLVAVLVFLAGYWATTGQFPEAQAFLAFIVPFAAALSTRLTKNAVTPASRQALIDEALNQQEQKNHGLPVYSGPTSAVE</sequence>
<keyword evidence="1" id="KW-0472">Membrane</keyword>
<dbReference type="EMBL" id="AP009045">
    <property type="protein sequence ID" value="BAF56034.1"/>
    <property type="molecule type" value="Genomic_DNA"/>
</dbReference>
<organism evidence="2">
    <name type="scientific">Corynebacterium glutamicum (strain R)</name>
    <dbReference type="NCBI Taxonomy" id="340322"/>
    <lineage>
        <taxon>Bacteria</taxon>
        <taxon>Bacillati</taxon>
        <taxon>Actinomycetota</taxon>
        <taxon>Actinomycetes</taxon>
        <taxon>Mycobacteriales</taxon>
        <taxon>Corynebacteriaceae</taxon>
        <taxon>Corynebacterium</taxon>
    </lineage>
</organism>
<name>A0AB72VGH2_CORGB</name>
<evidence type="ECO:0000313" key="2">
    <source>
        <dbReference type="EMBL" id="BAF56034.1"/>
    </source>
</evidence>
<proteinExistence type="predicted"/>
<dbReference type="AlphaFoldDB" id="A0AB72VGH2"/>
<reference evidence="2" key="1">
    <citation type="journal article" date="2007" name="Microbiology">
        <title>Comparative analysis of the Corynebacterium glutamicum group and complete genome sequence of strain R.</title>
        <authorList>
            <person name="Yukawa H."/>
            <person name="Omumasaba C.A."/>
            <person name="Nonaka H."/>
            <person name="Kos P."/>
            <person name="Okai N."/>
            <person name="Suzuki N."/>
            <person name="Suda M."/>
            <person name="Tsuge Y."/>
            <person name="Watanabe J."/>
            <person name="Ikeda Y."/>
            <person name="Vertes A.A."/>
            <person name="Inui M."/>
        </authorList>
    </citation>
    <scope>NUCLEOTIDE SEQUENCE</scope>
    <source>
        <strain evidence="2">R</strain>
        <plasmid evidence="2">pCGR1</plasmid>
    </source>
</reference>
<keyword evidence="1" id="KW-0812">Transmembrane</keyword>
<dbReference type="Proteomes" id="UP000006698">
    <property type="component" value="Plasmid pCGR1"/>
</dbReference>
<feature type="transmembrane region" description="Helical" evidence="1">
    <location>
        <begin position="54"/>
        <end position="73"/>
    </location>
</feature>
<geneLocation type="plasmid" evidence="2">
    <name>pCGR1</name>
</geneLocation>
<feature type="transmembrane region" description="Helical" evidence="1">
    <location>
        <begin position="26"/>
        <end position="48"/>
    </location>
</feature>
<dbReference type="KEGG" id="cgt:cgR_p0021"/>
<accession>A0AB72VGH2</accession>
<protein>
    <submittedName>
        <fullName evidence="2">Uncharacterized protein</fullName>
    </submittedName>
</protein>